<dbReference type="GO" id="GO:0031640">
    <property type="term" value="P:killing of cells of another organism"/>
    <property type="evidence" value="ECO:0007669"/>
    <property type="project" value="UniProtKB-KW"/>
</dbReference>
<dbReference type="InterPro" id="IPR010851">
    <property type="entry name" value="DEFL"/>
</dbReference>
<keyword evidence="2" id="KW-0929">Antimicrobial</keyword>
<keyword evidence="4" id="KW-0611">Plant defense</keyword>
<keyword evidence="9" id="KW-1185">Reference proteome</keyword>
<sequence>MKTIAVPVLLMMVLLVISAYGRELTAGGDPKFCLIGTIPAGAQCLLENCIFLCANKFGGATEGKCIKNSICQCYWFC</sequence>
<feature type="chain" id="PRO_5044713690" evidence="6">
    <location>
        <begin position="22"/>
        <end position="77"/>
    </location>
</feature>
<comment type="caution">
    <text evidence="7">The sequence shown here is derived from an EMBL/GenBank/DDBJ whole genome shotgun (WGS) entry which is preliminary data.</text>
</comment>
<name>A0AAV0KU68_9ROSI</name>
<comment type="similarity">
    <text evidence="1">Belongs to the DEFL family.</text>
</comment>
<gene>
    <name evidence="7" type="ORF">LITE_LOCUS20007</name>
    <name evidence="8" type="ORF">LITE_LOCUS30204</name>
</gene>
<keyword evidence="3" id="KW-0295">Fungicide</keyword>
<dbReference type="Proteomes" id="UP001154282">
    <property type="component" value="Unassembled WGS sequence"/>
</dbReference>
<organism evidence="7 9">
    <name type="scientific">Linum tenue</name>
    <dbReference type="NCBI Taxonomy" id="586396"/>
    <lineage>
        <taxon>Eukaryota</taxon>
        <taxon>Viridiplantae</taxon>
        <taxon>Streptophyta</taxon>
        <taxon>Embryophyta</taxon>
        <taxon>Tracheophyta</taxon>
        <taxon>Spermatophyta</taxon>
        <taxon>Magnoliopsida</taxon>
        <taxon>eudicotyledons</taxon>
        <taxon>Gunneridae</taxon>
        <taxon>Pentapetalae</taxon>
        <taxon>rosids</taxon>
        <taxon>fabids</taxon>
        <taxon>Malpighiales</taxon>
        <taxon>Linaceae</taxon>
        <taxon>Linum</taxon>
    </lineage>
</organism>
<evidence type="ECO:0000256" key="5">
    <source>
        <dbReference type="ARBA" id="ARBA00023157"/>
    </source>
</evidence>
<dbReference type="EMBL" id="CAMGYJ010000005">
    <property type="protein sequence ID" value="CAI0424544.1"/>
    <property type="molecule type" value="Genomic_DNA"/>
</dbReference>
<evidence type="ECO:0000256" key="4">
    <source>
        <dbReference type="ARBA" id="ARBA00022821"/>
    </source>
</evidence>
<evidence type="ECO:0000256" key="6">
    <source>
        <dbReference type="SAM" id="SignalP"/>
    </source>
</evidence>
<evidence type="ECO:0000256" key="2">
    <source>
        <dbReference type="ARBA" id="ARBA00022529"/>
    </source>
</evidence>
<keyword evidence="6" id="KW-0732">Signal</keyword>
<dbReference type="Pfam" id="PF07333">
    <property type="entry name" value="SLR1-BP"/>
    <property type="match status" value="1"/>
</dbReference>
<dbReference type="EMBL" id="CAMGYJ010000007">
    <property type="protein sequence ID" value="CAI0449493.1"/>
    <property type="molecule type" value="Genomic_DNA"/>
</dbReference>
<evidence type="ECO:0000256" key="3">
    <source>
        <dbReference type="ARBA" id="ARBA00022577"/>
    </source>
</evidence>
<accession>A0AAV0KU68</accession>
<evidence type="ECO:0000313" key="7">
    <source>
        <dbReference type="EMBL" id="CAI0424544.1"/>
    </source>
</evidence>
<evidence type="ECO:0000313" key="9">
    <source>
        <dbReference type="Proteomes" id="UP001154282"/>
    </source>
</evidence>
<evidence type="ECO:0000256" key="1">
    <source>
        <dbReference type="ARBA" id="ARBA00006722"/>
    </source>
</evidence>
<reference evidence="7" key="1">
    <citation type="submission" date="2022-08" db="EMBL/GenBank/DDBJ databases">
        <authorList>
            <person name="Gutierrez-Valencia J."/>
        </authorList>
    </citation>
    <scope>NUCLEOTIDE SEQUENCE</scope>
</reference>
<proteinExistence type="inferred from homology"/>
<keyword evidence="5" id="KW-1015">Disulfide bond</keyword>
<dbReference type="GO" id="GO:0050832">
    <property type="term" value="P:defense response to fungus"/>
    <property type="evidence" value="ECO:0007669"/>
    <property type="project" value="UniProtKB-KW"/>
</dbReference>
<dbReference type="AlphaFoldDB" id="A0AAV0KU68"/>
<evidence type="ECO:0000313" key="8">
    <source>
        <dbReference type="EMBL" id="CAI0449493.1"/>
    </source>
</evidence>
<protein>
    <submittedName>
        <fullName evidence="7">Uncharacterized protein</fullName>
    </submittedName>
</protein>
<feature type="signal peptide" evidence="6">
    <location>
        <begin position="1"/>
        <end position="21"/>
    </location>
</feature>